<organism evidence="1 2">
    <name type="scientific">Clostridium thermobutyricum DSM 4928</name>
    <dbReference type="NCBI Taxonomy" id="1121339"/>
    <lineage>
        <taxon>Bacteria</taxon>
        <taxon>Bacillati</taxon>
        <taxon>Bacillota</taxon>
        <taxon>Clostridia</taxon>
        <taxon>Eubacteriales</taxon>
        <taxon>Clostridiaceae</taxon>
        <taxon>Clostridium</taxon>
    </lineage>
</organism>
<gene>
    <name evidence="1" type="ORF">CLTHE_16590</name>
</gene>
<dbReference type="AlphaFoldDB" id="A0A1V4SUW3"/>
<evidence type="ECO:0000313" key="2">
    <source>
        <dbReference type="Proteomes" id="UP000191448"/>
    </source>
</evidence>
<dbReference type="EMBL" id="LTAY01000038">
    <property type="protein sequence ID" value="OPX47748.1"/>
    <property type="molecule type" value="Genomic_DNA"/>
</dbReference>
<dbReference type="Proteomes" id="UP000191448">
    <property type="component" value="Unassembled WGS sequence"/>
</dbReference>
<name>A0A1V4SUW3_9CLOT</name>
<sequence>MEMIFVSRKLESLIEERENLYLKVLLLVESGASSEEISNMNRRIEKLNLQISLEQ</sequence>
<accession>A0A1V4SUW3</accession>
<protein>
    <submittedName>
        <fullName evidence="1">Uncharacterized protein</fullName>
    </submittedName>
</protein>
<comment type="caution">
    <text evidence="1">The sequence shown here is derived from an EMBL/GenBank/DDBJ whole genome shotgun (WGS) entry which is preliminary data.</text>
</comment>
<reference evidence="1 2" key="1">
    <citation type="submission" date="2016-02" db="EMBL/GenBank/DDBJ databases">
        <title>Genome sequence of Clostridium thermobutyricum DSM 4928.</title>
        <authorList>
            <person name="Poehlein A."/>
            <person name="Daniel R."/>
        </authorList>
    </citation>
    <scope>NUCLEOTIDE SEQUENCE [LARGE SCALE GENOMIC DNA]</scope>
    <source>
        <strain evidence="1 2">DSM 4928</strain>
    </source>
</reference>
<evidence type="ECO:0000313" key="1">
    <source>
        <dbReference type="EMBL" id="OPX47748.1"/>
    </source>
</evidence>
<proteinExistence type="predicted"/>